<name>A0A2H1WPK6_SPOFR</name>
<dbReference type="Pfam" id="PF01454">
    <property type="entry name" value="MAGE"/>
    <property type="match status" value="1"/>
</dbReference>
<dbReference type="InterPro" id="IPR041899">
    <property type="entry name" value="MAGE_WH2"/>
</dbReference>
<dbReference type="PANTHER" id="PTHR11736:SF14">
    <property type="entry name" value="NSE3 HOMOLOG, SMC5-SMC6 COMPLEX COMPONENT"/>
    <property type="match status" value="1"/>
</dbReference>
<evidence type="ECO:0000313" key="2">
    <source>
        <dbReference type="EMBL" id="SOQ54364.1"/>
    </source>
</evidence>
<proteinExistence type="predicted"/>
<dbReference type="PANTHER" id="PTHR11736">
    <property type="entry name" value="MELANOMA-ASSOCIATED ANTIGEN MAGE ANTIGEN"/>
    <property type="match status" value="1"/>
</dbReference>
<dbReference type="InterPro" id="IPR037445">
    <property type="entry name" value="MAGE"/>
</dbReference>
<dbReference type="Gene3D" id="1.10.10.1200">
    <property type="entry name" value="MAGE homology domain, winged helix WH1 motif"/>
    <property type="match status" value="1"/>
</dbReference>
<evidence type="ECO:0000259" key="1">
    <source>
        <dbReference type="PROSITE" id="PS50838"/>
    </source>
</evidence>
<dbReference type="SMART" id="SM01373">
    <property type="entry name" value="MAGE"/>
    <property type="match status" value="1"/>
</dbReference>
<protein>
    <submittedName>
        <fullName evidence="2">SFRICE_026908</fullName>
    </submittedName>
</protein>
<gene>
    <name evidence="2" type="ORF">SFRICE_026908</name>
</gene>
<dbReference type="FunFam" id="1.10.10.1210:FF:000001">
    <property type="entry name" value="melanoma-associated antigen D1"/>
    <property type="match status" value="1"/>
</dbReference>
<organism evidence="2">
    <name type="scientific">Spodoptera frugiperda</name>
    <name type="common">Fall armyworm</name>
    <dbReference type="NCBI Taxonomy" id="7108"/>
    <lineage>
        <taxon>Eukaryota</taxon>
        <taxon>Metazoa</taxon>
        <taxon>Ecdysozoa</taxon>
        <taxon>Arthropoda</taxon>
        <taxon>Hexapoda</taxon>
        <taxon>Insecta</taxon>
        <taxon>Pterygota</taxon>
        <taxon>Neoptera</taxon>
        <taxon>Endopterygota</taxon>
        <taxon>Lepidoptera</taxon>
        <taxon>Glossata</taxon>
        <taxon>Ditrysia</taxon>
        <taxon>Noctuoidea</taxon>
        <taxon>Noctuidae</taxon>
        <taxon>Amphipyrinae</taxon>
        <taxon>Spodoptera</taxon>
    </lineage>
</organism>
<dbReference type="InterPro" id="IPR002190">
    <property type="entry name" value="MHD_dom"/>
</dbReference>
<feature type="domain" description="MAGE" evidence="1">
    <location>
        <begin position="18"/>
        <end position="216"/>
    </location>
</feature>
<dbReference type="EMBL" id="ODYU01009735">
    <property type="protein sequence ID" value="SOQ54364.1"/>
    <property type="molecule type" value="Genomic_DNA"/>
</dbReference>
<sequence length="222" mass="25424">MSQRRNRQSNAEVDVSALEDAIKECVRYIICREGSKIPIKRGEVSKHLSATCQTSPNQVNSVLIEANKILKRVYGYKLVQVDAQSGVPYIVVLTEECESLPSPVTDVQHRTILIAALMHIFMTGAPIKEDEMWKFLTEAGLMENENDQTVRKLLTHTFTRQMYLQYTKEGEDDLARNVFQWGARAVEEVPKPFLLGKMAEAFQKEPEYWGEQYKNAHQDTEV</sequence>
<dbReference type="PROSITE" id="PS50838">
    <property type="entry name" value="MAGE"/>
    <property type="match status" value="1"/>
</dbReference>
<dbReference type="InterPro" id="IPR041898">
    <property type="entry name" value="MAGE_WH1"/>
</dbReference>
<accession>A0A2H1WPK6</accession>
<dbReference type="AlphaFoldDB" id="A0A2H1WPK6"/>
<dbReference type="GO" id="GO:0005634">
    <property type="term" value="C:nucleus"/>
    <property type="evidence" value="ECO:0007669"/>
    <property type="project" value="TreeGrafter"/>
</dbReference>
<dbReference type="Gene3D" id="1.10.10.1210">
    <property type="entry name" value="MAGE homology domain, winged helix WH2 motif"/>
    <property type="match status" value="1"/>
</dbReference>
<reference evidence="2" key="1">
    <citation type="submission" date="2016-07" db="EMBL/GenBank/DDBJ databases">
        <authorList>
            <person name="Bretaudeau A."/>
        </authorList>
    </citation>
    <scope>NUCLEOTIDE SEQUENCE</scope>
    <source>
        <strain evidence="2">Rice</strain>
        <tissue evidence="2">Whole body</tissue>
    </source>
</reference>